<dbReference type="RefSeq" id="XP_060447101.1">
    <property type="nucleotide sequence ID" value="XM_060587793.1"/>
</dbReference>
<proteinExistence type="predicted"/>
<protein>
    <recommendedName>
        <fullName evidence="4">BZIP domain-containing protein</fullName>
    </recommendedName>
</protein>
<name>A0AAI9ZUM0_9PEZI</name>
<sequence length="373" mass="42117">MSPADAESRRRERGVIAQREYRKRHASKVQKLEEEHRNLKDAIAEISRTLKGRALSDDLKAALSHARDLADITEDDTMEVVDSNDVEETSPSQSPPPAVPEDPSASSERRLRPSGRASPRLDYGLWIDTDRLIRILEPPLDIVPYLGPGMHTLAGCIFWSTMNYTVDLWDARPSPPAIKAMDRMFSHSKHLSDRNYLLSLAQARMDYKNKGYMFRKLSDQFAERACAETFELVRDECDKKGRPSRYWKTPQEIAGNILNEITTDQAVRMQAVAEGKGTLSDGQMMQALVSWLSQNFICFGDGPRWSTVFVSVGIGSWVRELMDRDARAEKETTPGANETPSLLLRPSSKTSPPQSSNRKACRSRYESDVRLRG</sequence>
<evidence type="ECO:0000256" key="1">
    <source>
        <dbReference type="SAM" id="MobiDB-lite"/>
    </source>
</evidence>
<accession>A0AAI9ZUM0</accession>
<feature type="region of interest" description="Disordered" evidence="1">
    <location>
        <begin position="73"/>
        <end position="116"/>
    </location>
</feature>
<dbReference type="Proteomes" id="UP001243989">
    <property type="component" value="Unassembled WGS sequence"/>
</dbReference>
<evidence type="ECO:0008006" key="4">
    <source>
        <dbReference type="Google" id="ProtNLM"/>
    </source>
</evidence>
<organism evidence="2 3">
    <name type="scientific">Colletotrichum phormii</name>
    <dbReference type="NCBI Taxonomy" id="359342"/>
    <lineage>
        <taxon>Eukaryota</taxon>
        <taxon>Fungi</taxon>
        <taxon>Dikarya</taxon>
        <taxon>Ascomycota</taxon>
        <taxon>Pezizomycotina</taxon>
        <taxon>Sordariomycetes</taxon>
        <taxon>Hypocreomycetidae</taxon>
        <taxon>Glomerellales</taxon>
        <taxon>Glomerellaceae</taxon>
        <taxon>Colletotrichum</taxon>
        <taxon>Colletotrichum acutatum species complex</taxon>
    </lineage>
</organism>
<keyword evidence="3" id="KW-1185">Reference proteome</keyword>
<feature type="region of interest" description="Disordered" evidence="1">
    <location>
        <begin position="1"/>
        <end position="36"/>
    </location>
</feature>
<feature type="region of interest" description="Disordered" evidence="1">
    <location>
        <begin position="326"/>
        <end position="373"/>
    </location>
</feature>
<dbReference type="AlphaFoldDB" id="A0AAI9ZUM0"/>
<comment type="caution">
    <text evidence="2">The sequence shown here is derived from an EMBL/GenBank/DDBJ whole genome shotgun (WGS) entry which is preliminary data.</text>
</comment>
<dbReference type="EMBL" id="JAHMHQ010000007">
    <property type="protein sequence ID" value="KAK1638494.1"/>
    <property type="molecule type" value="Genomic_DNA"/>
</dbReference>
<dbReference type="GeneID" id="85472655"/>
<gene>
    <name evidence="2" type="ORF">BDP81DRAFT_393081</name>
</gene>
<feature type="compositionally biased region" description="Basic and acidic residues" evidence="1">
    <location>
        <begin position="1"/>
        <end position="14"/>
    </location>
</feature>
<reference evidence="2" key="1">
    <citation type="submission" date="2021-06" db="EMBL/GenBank/DDBJ databases">
        <title>Comparative genomics, transcriptomics and evolutionary studies reveal genomic signatures of adaptation to plant cell wall in hemibiotrophic fungi.</title>
        <authorList>
            <consortium name="DOE Joint Genome Institute"/>
            <person name="Baroncelli R."/>
            <person name="Diaz J.F."/>
            <person name="Benocci T."/>
            <person name="Peng M."/>
            <person name="Battaglia E."/>
            <person name="Haridas S."/>
            <person name="Andreopoulos W."/>
            <person name="Labutti K."/>
            <person name="Pangilinan J."/>
            <person name="Floch G.L."/>
            <person name="Makela M.R."/>
            <person name="Henrissat B."/>
            <person name="Grigoriev I.V."/>
            <person name="Crouch J.A."/>
            <person name="De Vries R.P."/>
            <person name="Sukno S.A."/>
            <person name="Thon M.R."/>
        </authorList>
    </citation>
    <scope>NUCLEOTIDE SEQUENCE</scope>
    <source>
        <strain evidence="2">CBS 102054</strain>
    </source>
</reference>
<evidence type="ECO:0000313" key="3">
    <source>
        <dbReference type="Proteomes" id="UP001243989"/>
    </source>
</evidence>
<evidence type="ECO:0000313" key="2">
    <source>
        <dbReference type="EMBL" id="KAK1638494.1"/>
    </source>
</evidence>
<feature type="compositionally biased region" description="Basic and acidic residues" evidence="1">
    <location>
        <begin position="363"/>
        <end position="373"/>
    </location>
</feature>
<feature type="compositionally biased region" description="Acidic residues" evidence="1">
    <location>
        <begin position="73"/>
        <end position="88"/>
    </location>
</feature>
<feature type="compositionally biased region" description="Polar residues" evidence="1">
    <location>
        <begin position="347"/>
        <end position="358"/>
    </location>
</feature>